<dbReference type="InterPro" id="IPR012132">
    <property type="entry name" value="GMC_OxRdtase"/>
</dbReference>
<accession>A0ABY6LD59</accession>
<name>A0ABY6LD59_9ARAC</name>
<dbReference type="InterPro" id="IPR036188">
    <property type="entry name" value="FAD/NAD-bd_sf"/>
</dbReference>
<dbReference type="PANTHER" id="PTHR11552:SF227">
    <property type="entry name" value="GLUCOSE DEHYDROGENASE [FAD, QUINONE]-LIKE PROTEIN"/>
    <property type="match status" value="1"/>
</dbReference>
<evidence type="ECO:0000313" key="3">
    <source>
        <dbReference type="EMBL" id="UYV79113.1"/>
    </source>
</evidence>
<feature type="domain" description="Glucose-methanol-choline oxidoreductase N-terminal" evidence="2">
    <location>
        <begin position="113"/>
        <end position="182"/>
    </location>
</feature>
<organism evidence="3 4">
    <name type="scientific">Cordylochernes scorpioides</name>
    <dbReference type="NCBI Taxonomy" id="51811"/>
    <lineage>
        <taxon>Eukaryota</taxon>
        <taxon>Metazoa</taxon>
        <taxon>Ecdysozoa</taxon>
        <taxon>Arthropoda</taxon>
        <taxon>Chelicerata</taxon>
        <taxon>Arachnida</taxon>
        <taxon>Pseudoscorpiones</taxon>
        <taxon>Cheliferoidea</taxon>
        <taxon>Chernetidae</taxon>
        <taxon>Cordylochernes</taxon>
    </lineage>
</organism>
<evidence type="ECO:0000256" key="1">
    <source>
        <dbReference type="ARBA" id="ARBA00010790"/>
    </source>
</evidence>
<gene>
    <name evidence="3" type="ORF">LAZ67_17001154</name>
</gene>
<comment type="similarity">
    <text evidence="1">Belongs to the GMC oxidoreductase family.</text>
</comment>
<dbReference type="Proteomes" id="UP001235939">
    <property type="component" value="Chromosome 17"/>
</dbReference>
<evidence type="ECO:0000259" key="2">
    <source>
        <dbReference type="Pfam" id="PF00732"/>
    </source>
</evidence>
<reference evidence="3 4" key="1">
    <citation type="submission" date="2022-01" db="EMBL/GenBank/DDBJ databases">
        <title>A chromosomal length assembly of Cordylochernes scorpioides.</title>
        <authorList>
            <person name="Zeh D."/>
            <person name="Zeh J."/>
        </authorList>
    </citation>
    <scope>NUCLEOTIDE SEQUENCE [LARGE SCALE GENOMIC DNA]</scope>
    <source>
        <strain evidence="3">IN4F17</strain>
        <tissue evidence="3">Whole Body</tissue>
    </source>
</reference>
<sequence>MGMYYPRRLAWPLGKDETQNREAFYYNPSWACPVGGGSSGAVVATRLAEDPSTRVLLLEAGGVPDGMSHIPMMAMFMQLGRLDWKYLTVPQDKACSGLKGRSIFCKAAAIAGHENIWFNSIDVESMCVQQSRWPRGKVLGGCSVLNIMIYHRGNRRDYDQWEREGNTGWGWKDIFPYFLKSEDNRDPDIAFNGESNY</sequence>
<dbReference type="Pfam" id="PF00732">
    <property type="entry name" value="GMC_oxred_N"/>
    <property type="match status" value="1"/>
</dbReference>
<dbReference type="EMBL" id="CP092879">
    <property type="protein sequence ID" value="UYV79113.1"/>
    <property type="molecule type" value="Genomic_DNA"/>
</dbReference>
<protein>
    <recommendedName>
        <fullName evidence="2">Glucose-methanol-choline oxidoreductase N-terminal domain-containing protein</fullName>
    </recommendedName>
</protein>
<dbReference type="PANTHER" id="PTHR11552">
    <property type="entry name" value="GLUCOSE-METHANOL-CHOLINE GMC OXIDOREDUCTASE"/>
    <property type="match status" value="1"/>
</dbReference>
<dbReference type="Gene3D" id="3.50.50.60">
    <property type="entry name" value="FAD/NAD(P)-binding domain"/>
    <property type="match status" value="2"/>
</dbReference>
<keyword evidence="4" id="KW-1185">Reference proteome</keyword>
<dbReference type="InterPro" id="IPR000172">
    <property type="entry name" value="GMC_OxRdtase_N"/>
</dbReference>
<proteinExistence type="inferred from homology"/>
<dbReference type="SUPFAM" id="SSF51905">
    <property type="entry name" value="FAD/NAD(P)-binding domain"/>
    <property type="match status" value="1"/>
</dbReference>
<evidence type="ECO:0000313" key="4">
    <source>
        <dbReference type="Proteomes" id="UP001235939"/>
    </source>
</evidence>